<accession>A0AAN8YY39</accession>
<dbReference type="InterPro" id="IPR005630">
    <property type="entry name" value="Terpene_synthase_metal-bd"/>
</dbReference>
<dbReference type="SUPFAM" id="SSF48239">
    <property type="entry name" value="Terpenoid cyclases/Protein prenyltransferases"/>
    <property type="match status" value="1"/>
</dbReference>
<evidence type="ECO:0000256" key="3">
    <source>
        <dbReference type="ARBA" id="ARBA00023239"/>
    </source>
</evidence>
<dbReference type="EMBL" id="JBAMMX010000021">
    <property type="protein sequence ID" value="KAK6919424.1"/>
    <property type="molecule type" value="Genomic_DNA"/>
</dbReference>
<dbReference type="FunFam" id="1.10.600.10:FF:000007">
    <property type="entry name" value="Isoprene synthase, chloroplastic"/>
    <property type="match status" value="1"/>
</dbReference>
<evidence type="ECO:0000256" key="1">
    <source>
        <dbReference type="ARBA" id="ARBA00022723"/>
    </source>
</evidence>
<name>A0AAN8YY39_9MAGN</name>
<dbReference type="CDD" id="cd00684">
    <property type="entry name" value="Terpene_cyclase_plant_C1"/>
    <property type="match status" value="1"/>
</dbReference>
<dbReference type="AlphaFoldDB" id="A0AAN8YY39"/>
<evidence type="ECO:0000313" key="6">
    <source>
        <dbReference type="EMBL" id="KAK6919424.1"/>
    </source>
</evidence>
<dbReference type="SFLD" id="SFLDG01019">
    <property type="entry name" value="Terpene_Cyclase_Like_1_C_Termi"/>
    <property type="match status" value="1"/>
</dbReference>
<dbReference type="InterPro" id="IPR034741">
    <property type="entry name" value="Terpene_cyclase-like_1_C"/>
</dbReference>
<organism evidence="6 7">
    <name type="scientific">Dillenia turbinata</name>
    <dbReference type="NCBI Taxonomy" id="194707"/>
    <lineage>
        <taxon>Eukaryota</taxon>
        <taxon>Viridiplantae</taxon>
        <taxon>Streptophyta</taxon>
        <taxon>Embryophyta</taxon>
        <taxon>Tracheophyta</taxon>
        <taxon>Spermatophyta</taxon>
        <taxon>Magnoliopsida</taxon>
        <taxon>eudicotyledons</taxon>
        <taxon>Gunneridae</taxon>
        <taxon>Pentapetalae</taxon>
        <taxon>Dilleniales</taxon>
        <taxon>Dilleniaceae</taxon>
        <taxon>Dillenia</taxon>
    </lineage>
</organism>
<dbReference type="InterPro" id="IPR050148">
    <property type="entry name" value="Terpene_synthase-like"/>
</dbReference>
<dbReference type="Gene3D" id="1.10.600.10">
    <property type="entry name" value="Farnesyl Diphosphate Synthase"/>
    <property type="match status" value="1"/>
</dbReference>
<keyword evidence="2" id="KW-0460">Magnesium</keyword>
<proteinExistence type="predicted"/>
<evidence type="ECO:0000259" key="4">
    <source>
        <dbReference type="Pfam" id="PF01397"/>
    </source>
</evidence>
<feature type="domain" description="Terpene synthase metal-binding" evidence="5">
    <location>
        <begin position="237"/>
        <end position="476"/>
    </location>
</feature>
<keyword evidence="3" id="KW-0456">Lyase</keyword>
<dbReference type="PANTHER" id="PTHR31225:SF98">
    <property type="entry name" value="TERPENE SYNTHASE 9-RELATED"/>
    <property type="match status" value="1"/>
</dbReference>
<comment type="caution">
    <text evidence="6">The sequence shown here is derived from an EMBL/GenBank/DDBJ whole genome shotgun (WGS) entry which is preliminary data.</text>
</comment>
<dbReference type="GO" id="GO:0016102">
    <property type="term" value="P:diterpenoid biosynthetic process"/>
    <property type="evidence" value="ECO:0007669"/>
    <property type="project" value="InterPro"/>
</dbReference>
<dbReference type="PANTHER" id="PTHR31225">
    <property type="entry name" value="OS04G0344100 PROTEIN-RELATED"/>
    <property type="match status" value="1"/>
</dbReference>
<dbReference type="Pfam" id="PF01397">
    <property type="entry name" value="Terpene_synth"/>
    <property type="match status" value="1"/>
</dbReference>
<evidence type="ECO:0000313" key="7">
    <source>
        <dbReference type="Proteomes" id="UP001370490"/>
    </source>
</evidence>
<keyword evidence="7" id="KW-1185">Reference proteome</keyword>
<feature type="domain" description="Terpene synthase N-terminal" evidence="4">
    <location>
        <begin position="22"/>
        <end position="178"/>
    </location>
</feature>
<dbReference type="Pfam" id="PF03936">
    <property type="entry name" value="Terpene_synth_C"/>
    <property type="match status" value="1"/>
</dbReference>
<dbReference type="Gene3D" id="1.50.10.130">
    <property type="entry name" value="Terpene synthase, N-terminal domain"/>
    <property type="match status" value="1"/>
</dbReference>
<gene>
    <name evidence="6" type="ORF">RJ641_015328</name>
</gene>
<dbReference type="SUPFAM" id="SSF48576">
    <property type="entry name" value="Terpenoid synthases"/>
    <property type="match status" value="1"/>
</dbReference>
<evidence type="ECO:0000259" key="5">
    <source>
        <dbReference type="Pfam" id="PF03936"/>
    </source>
</evidence>
<dbReference type="SFLD" id="SFLDS00005">
    <property type="entry name" value="Isoprenoid_Synthase_Type_I"/>
    <property type="match status" value="1"/>
</dbReference>
<keyword evidence="1" id="KW-0479">Metal-binding</keyword>
<dbReference type="InterPro" id="IPR008930">
    <property type="entry name" value="Terpenoid_cyclase/PrenylTrfase"/>
</dbReference>
<dbReference type="InterPro" id="IPR001906">
    <property type="entry name" value="Terpene_synth_N"/>
</dbReference>
<sequence length="537" mass="62016">MSSNMTISKERRSANYHPSIWDPEIIDRFTTSYTYEIYGNQFEDLKENARRLLTSTKDSSTRSKLVDLMQRLGVAYHFEEEIKEAISPSCLHIEDDHDLYTTALHFRLLRERGHFVSTDVFDKFKKDGKFMERLSRDVKGLLSLYEASYLMTVGEDDLEEAKYFSFKHLKSSMEDTDESLDIPLHWRMPRLEARNFIDIYRRDPMNNPLLLDLARLDFNLVQSQLQEELKELARWWKALNFKDTLSFARDRLMENYLWALGITFEPKFSQCRIVLTKFVCILSAIDDLYDVYGSINELEKFTDAVSRWDTKAMDGLPECMKICLSTMIDFADEIANLIQSKNDFNALPHLKEAWLNLCKSYLVEARWFSMGYTPKLSEYLENAWTSVGGPAAMAHAYLAMGCTIDKSTLNCLRHGSKLLYWSSLITRLSDDLGTSQAEIERGDVAKSIHCYKKEKGASEDEARDYIKNLIAYSWKKMNEDIIDSKSLPKPLVNMILNMARTAQCIFQYGDGIGTSEGVTKDRLISLVVKPISISTHS</sequence>
<dbReference type="InterPro" id="IPR044814">
    <property type="entry name" value="Terpene_cyclase_plant_C1"/>
</dbReference>
<dbReference type="GO" id="GO:0000287">
    <property type="term" value="F:magnesium ion binding"/>
    <property type="evidence" value="ECO:0007669"/>
    <property type="project" value="InterPro"/>
</dbReference>
<dbReference type="GO" id="GO:0010333">
    <property type="term" value="F:terpene synthase activity"/>
    <property type="evidence" value="ECO:0007669"/>
    <property type="project" value="InterPro"/>
</dbReference>
<reference evidence="6 7" key="1">
    <citation type="submission" date="2023-12" db="EMBL/GenBank/DDBJ databases">
        <title>A high-quality genome assembly for Dillenia turbinata (Dilleniales).</title>
        <authorList>
            <person name="Chanderbali A."/>
        </authorList>
    </citation>
    <scope>NUCLEOTIDE SEQUENCE [LARGE SCALE GENOMIC DNA]</scope>
    <source>
        <strain evidence="6">LSX21</strain>
        <tissue evidence="6">Leaf</tissue>
    </source>
</reference>
<dbReference type="InterPro" id="IPR036965">
    <property type="entry name" value="Terpene_synth_N_sf"/>
</dbReference>
<protein>
    <submittedName>
        <fullName evidence="6">Terpene synthase, N-terminal domain</fullName>
    </submittedName>
</protein>
<evidence type="ECO:0000256" key="2">
    <source>
        <dbReference type="ARBA" id="ARBA00022842"/>
    </source>
</evidence>
<dbReference type="InterPro" id="IPR008949">
    <property type="entry name" value="Isoprenoid_synthase_dom_sf"/>
</dbReference>
<dbReference type="Proteomes" id="UP001370490">
    <property type="component" value="Unassembled WGS sequence"/>
</dbReference>